<evidence type="ECO:0000313" key="5">
    <source>
        <dbReference type="Proteomes" id="UP000261520"/>
    </source>
</evidence>
<dbReference type="GO" id="GO:0007399">
    <property type="term" value="P:nervous system development"/>
    <property type="evidence" value="ECO:0007669"/>
    <property type="project" value="UniProtKB-ARBA"/>
</dbReference>
<organism evidence="4 5">
    <name type="scientific">Periophthalmus magnuspinnatus</name>
    <dbReference type="NCBI Taxonomy" id="409849"/>
    <lineage>
        <taxon>Eukaryota</taxon>
        <taxon>Metazoa</taxon>
        <taxon>Chordata</taxon>
        <taxon>Craniata</taxon>
        <taxon>Vertebrata</taxon>
        <taxon>Euteleostomi</taxon>
        <taxon>Actinopterygii</taxon>
        <taxon>Neopterygii</taxon>
        <taxon>Teleostei</taxon>
        <taxon>Neoteleostei</taxon>
        <taxon>Acanthomorphata</taxon>
        <taxon>Gobiaria</taxon>
        <taxon>Gobiiformes</taxon>
        <taxon>Gobioidei</taxon>
        <taxon>Gobiidae</taxon>
        <taxon>Oxudercinae</taxon>
        <taxon>Periophthalmus</taxon>
    </lineage>
</organism>
<proteinExistence type="inferred from homology"/>
<dbReference type="Pfam" id="PF00339">
    <property type="entry name" value="Arrestin_N"/>
    <property type="match status" value="1"/>
</dbReference>
<evidence type="ECO:0000256" key="1">
    <source>
        <dbReference type="ARBA" id="ARBA00005298"/>
    </source>
</evidence>
<dbReference type="Ensembl" id="ENSPMGT00000019797.1">
    <property type="protein sequence ID" value="ENSPMGP00000018559.1"/>
    <property type="gene ID" value="ENSPMGG00000015139.1"/>
</dbReference>
<reference evidence="4" key="1">
    <citation type="submission" date="2025-08" db="UniProtKB">
        <authorList>
            <consortium name="Ensembl"/>
        </authorList>
    </citation>
    <scope>IDENTIFICATION</scope>
</reference>
<dbReference type="GO" id="GO:0005737">
    <property type="term" value="C:cytoplasm"/>
    <property type="evidence" value="ECO:0007669"/>
    <property type="project" value="TreeGrafter"/>
</dbReference>
<dbReference type="STRING" id="409849.ENSPMGP00000018559"/>
<dbReference type="SUPFAM" id="SSF81296">
    <property type="entry name" value="E set domains"/>
    <property type="match status" value="2"/>
</dbReference>
<dbReference type="Proteomes" id="UP000261520">
    <property type="component" value="Unplaced"/>
</dbReference>
<comment type="similarity">
    <text evidence="1">Belongs to the arrestin family.</text>
</comment>
<feature type="compositionally biased region" description="Pro residues" evidence="2">
    <location>
        <begin position="294"/>
        <end position="317"/>
    </location>
</feature>
<keyword evidence="5" id="KW-1185">Reference proteome</keyword>
<evidence type="ECO:0000313" key="4">
    <source>
        <dbReference type="Ensembl" id="ENSPMGP00000018559.1"/>
    </source>
</evidence>
<dbReference type="SMART" id="SM01017">
    <property type="entry name" value="Arrestin_C"/>
    <property type="match status" value="1"/>
</dbReference>
<name>A0A3B4APM9_9GOBI</name>
<dbReference type="PANTHER" id="PTHR11188">
    <property type="entry name" value="ARRESTIN DOMAIN CONTAINING PROTEIN"/>
    <property type="match status" value="1"/>
</dbReference>
<dbReference type="GO" id="GO:0015031">
    <property type="term" value="P:protein transport"/>
    <property type="evidence" value="ECO:0007669"/>
    <property type="project" value="TreeGrafter"/>
</dbReference>
<feature type="compositionally biased region" description="Polar residues" evidence="2">
    <location>
        <begin position="362"/>
        <end position="375"/>
    </location>
</feature>
<dbReference type="InterPro" id="IPR050357">
    <property type="entry name" value="Arrestin_domain-protein"/>
</dbReference>
<accession>A0A3B4APM9</accession>
<dbReference type="Gene3D" id="2.60.40.640">
    <property type="match status" value="2"/>
</dbReference>
<dbReference type="GO" id="GO:0005886">
    <property type="term" value="C:plasma membrane"/>
    <property type="evidence" value="ECO:0007669"/>
    <property type="project" value="TreeGrafter"/>
</dbReference>
<dbReference type="InterPro" id="IPR014756">
    <property type="entry name" value="Ig_E-set"/>
</dbReference>
<dbReference type="PANTHER" id="PTHR11188:SF135">
    <property type="entry name" value="ARRESTIN DOMAIN CONTAINING 3-LIKE-RELATED"/>
    <property type="match status" value="1"/>
</dbReference>
<feature type="region of interest" description="Disordered" evidence="2">
    <location>
        <begin position="280"/>
        <end position="317"/>
    </location>
</feature>
<feature type="region of interest" description="Disordered" evidence="2">
    <location>
        <begin position="362"/>
        <end position="397"/>
    </location>
</feature>
<evidence type="ECO:0000259" key="3">
    <source>
        <dbReference type="SMART" id="SM01017"/>
    </source>
</evidence>
<protein>
    <recommendedName>
        <fullName evidence="3">Arrestin C-terminal-like domain-containing protein</fullName>
    </recommendedName>
</protein>
<reference evidence="4" key="2">
    <citation type="submission" date="2025-09" db="UniProtKB">
        <authorList>
            <consortium name="Ensembl"/>
        </authorList>
    </citation>
    <scope>IDENTIFICATION</scope>
</reference>
<dbReference type="Pfam" id="PF02752">
    <property type="entry name" value="Arrestin_C"/>
    <property type="match status" value="1"/>
</dbReference>
<sequence length="397" mass="43980">MKRSQRYEALNKQNFFVAGDTVKGTLTFTLTEEMKVKYLYVKAKGDANVHWSEGQGEHRHSHTKHERFYKAKELLIPENADGKFSLGLIAEIVLPKGDHCYQFKLKIPEGNIPPSFKGFHGKIVHVLQAKLKRSSIHPSTSKKKELYFMARSVLPSDQLILFTGENIHVTAKVKNKSSKKMRIKYSIDQKTLYRAYHHAKISNETVCKIVGENIEPDSEGEFSCSIPVPVDSKLSILNCEIITVEFYMKTYLDISFGIDPEVSLPLIIAAPDLIGQHGSKNVPGAVSGPSSSDFPPPFSGPYPPGPPNAYAYPPPGPNQYPQIPPGGYYNPVPGYSNQMPPQPVAYGYPAAPAVPYPGQPPLSTMNAQFPQNQAPPSYMSLYPPSQSGTDMDKKTQL</sequence>
<evidence type="ECO:0000256" key="2">
    <source>
        <dbReference type="SAM" id="MobiDB-lite"/>
    </source>
</evidence>
<dbReference type="AlphaFoldDB" id="A0A3B4APM9"/>
<dbReference type="InterPro" id="IPR011022">
    <property type="entry name" value="Arrestin_C-like"/>
</dbReference>
<feature type="domain" description="Arrestin C-terminal-like" evidence="3">
    <location>
        <begin position="132"/>
        <end position="273"/>
    </location>
</feature>
<dbReference type="InterPro" id="IPR014752">
    <property type="entry name" value="Arrestin-like_C"/>
</dbReference>
<dbReference type="InterPro" id="IPR011021">
    <property type="entry name" value="Arrestin-like_N"/>
</dbReference>